<feature type="compositionally biased region" description="Low complexity" evidence="1">
    <location>
        <begin position="31"/>
        <end position="47"/>
    </location>
</feature>
<reference evidence="2 3" key="1">
    <citation type="submission" date="2021-06" db="EMBL/GenBank/DDBJ databases">
        <authorList>
            <person name="Palmer J.M."/>
        </authorList>
    </citation>
    <scope>NUCLEOTIDE SEQUENCE [LARGE SCALE GENOMIC DNA]</scope>
    <source>
        <strain evidence="2 3">AS_MEX2019</strain>
        <tissue evidence="2">Muscle</tissue>
    </source>
</reference>
<comment type="caution">
    <text evidence="2">The sequence shown here is derived from an EMBL/GenBank/DDBJ whole genome shotgun (WGS) entry which is preliminary data.</text>
</comment>
<name>A0ABV0Y281_9TELE</name>
<gene>
    <name evidence="2" type="ORF">AMECASPLE_015763</name>
</gene>
<dbReference type="Proteomes" id="UP001469553">
    <property type="component" value="Unassembled WGS sequence"/>
</dbReference>
<sequence>MHFTKESAPAMRWYLLASLGGPYTHAPSACTARTQAPQAQPGTQPGGDRSQEPQAHPRSAQEQHDHQDFYRVCGYLLYHEIGKMSAAVLAISRLPSLCEGICRAVNTQTEMLREQNRKLDVILQDRKLAAVPGLRG</sequence>
<accession>A0ABV0Y281</accession>
<evidence type="ECO:0000313" key="3">
    <source>
        <dbReference type="Proteomes" id="UP001469553"/>
    </source>
</evidence>
<keyword evidence="3" id="KW-1185">Reference proteome</keyword>
<feature type="region of interest" description="Disordered" evidence="1">
    <location>
        <begin position="27"/>
        <end position="66"/>
    </location>
</feature>
<organism evidence="2 3">
    <name type="scientific">Ameca splendens</name>
    <dbReference type="NCBI Taxonomy" id="208324"/>
    <lineage>
        <taxon>Eukaryota</taxon>
        <taxon>Metazoa</taxon>
        <taxon>Chordata</taxon>
        <taxon>Craniata</taxon>
        <taxon>Vertebrata</taxon>
        <taxon>Euteleostomi</taxon>
        <taxon>Actinopterygii</taxon>
        <taxon>Neopterygii</taxon>
        <taxon>Teleostei</taxon>
        <taxon>Neoteleostei</taxon>
        <taxon>Acanthomorphata</taxon>
        <taxon>Ovalentaria</taxon>
        <taxon>Atherinomorphae</taxon>
        <taxon>Cyprinodontiformes</taxon>
        <taxon>Goodeidae</taxon>
        <taxon>Ameca</taxon>
    </lineage>
</organism>
<evidence type="ECO:0000256" key="1">
    <source>
        <dbReference type="SAM" id="MobiDB-lite"/>
    </source>
</evidence>
<dbReference type="EMBL" id="JAHRIP010019932">
    <property type="protein sequence ID" value="MEQ2287747.1"/>
    <property type="molecule type" value="Genomic_DNA"/>
</dbReference>
<protein>
    <submittedName>
        <fullName evidence="2">Uncharacterized protein</fullName>
    </submittedName>
</protein>
<proteinExistence type="predicted"/>
<evidence type="ECO:0000313" key="2">
    <source>
        <dbReference type="EMBL" id="MEQ2287747.1"/>
    </source>
</evidence>